<reference evidence="3 4" key="1">
    <citation type="submission" date="2018-06" db="EMBL/GenBank/DDBJ databases">
        <title>Genomic Encyclopedia of Type Strains, Phase I: the one thousand microbial genomes (KMG-I) project.</title>
        <authorList>
            <person name="Kyrpides N."/>
        </authorList>
    </citation>
    <scope>NUCLEOTIDE SEQUENCE [LARGE SCALE GENOMIC DNA]</scope>
    <source>
        <strain evidence="3 4">DSM 19573</strain>
    </source>
</reference>
<keyword evidence="4" id="KW-1185">Reference proteome</keyword>
<protein>
    <submittedName>
        <fullName evidence="3">Uncharacterized protein</fullName>
    </submittedName>
</protein>
<evidence type="ECO:0000256" key="1">
    <source>
        <dbReference type="SAM" id="Coils"/>
    </source>
</evidence>
<name>A0A318XMW3_9FIRM</name>
<evidence type="ECO:0000313" key="3">
    <source>
        <dbReference type="EMBL" id="PYG89202.1"/>
    </source>
</evidence>
<gene>
    <name evidence="3" type="ORF">LY28_01025</name>
</gene>
<sequence length="264" mass="30711">MLYSVLTMSMLRKCCFCCLNEVKGMDINMKKFIIVIVFVFLIAILISFNYLLWDREKQIESYQNMKQSNNLTIDTLSEKMTNLDKLNKELATKVETLTNDNEAMRQHSTKLNNENAELRKEISARKALIIALKKTLNISPMNMVIKKWTEAIAARNYESALNFISKDTSDKTLPKDVKELKELYYNEIKDIKLKAAEPYIELTDEEHIKKIQLKAVFEVVKPESTEDNKVTQNIFVNGTNEKYITMELNLYSGEWQILELKGEP</sequence>
<feature type="transmembrane region" description="Helical" evidence="2">
    <location>
        <begin position="32"/>
        <end position="53"/>
    </location>
</feature>
<feature type="coiled-coil region" evidence="1">
    <location>
        <begin position="73"/>
        <end position="121"/>
    </location>
</feature>
<dbReference type="Proteomes" id="UP000248132">
    <property type="component" value="Unassembled WGS sequence"/>
</dbReference>
<dbReference type="AlphaFoldDB" id="A0A318XMW3"/>
<evidence type="ECO:0000313" key="4">
    <source>
        <dbReference type="Proteomes" id="UP000248132"/>
    </source>
</evidence>
<comment type="caution">
    <text evidence="3">The sequence shown here is derived from an EMBL/GenBank/DDBJ whole genome shotgun (WGS) entry which is preliminary data.</text>
</comment>
<accession>A0A318XMW3</accession>
<evidence type="ECO:0000256" key="2">
    <source>
        <dbReference type="SAM" id="Phobius"/>
    </source>
</evidence>
<organism evidence="3 4">
    <name type="scientific">Ruminiclostridium sufflavum DSM 19573</name>
    <dbReference type="NCBI Taxonomy" id="1121337"/>
    <lineage>
        <taxon>Bacteria</taxon>
        <taxon>Bacillati</taxon>
        <taxon>Bacillota</taxon>
        <taxon>Clostridia</taxon>
        <taxon>Eubacteriales</taxon>
        <taxon>Oscillospiraceae</taxon>
        <taxon>Ruminiclostridium</taxon>
    </lineage>
</organism>
<dbReference type="EMBL" id="QKMR01000004">
    <property type="protein sequence ID" value="PYG89202.1"/>
    <property type="molecule type" value="Genomic_DNA"/>
</dbReference>
<keyword evidence="1" id="KW-0175">Coiled coil</keyword>
<keyword evidence="2" id="KW-0472">Membrane</keyword>
<keyword evidence="2" id="KW-1133">Transmembrane helix</keyword>
<keyword evidence="2" id="KW-0812">Transmembrane</keyword>
<proteinExistence type="predicted"/>